<dbReference type="RefSeq" id="WP_258542784.1">
    <property type="nucleotide sequence ID" value="NZ_OU015584.1"/>
</dbReference>
<organism evidence="4 5">
    <name type="scientific">Parvicella tangerina</name>
    <dbReference type="NCBI Taxonomy" id="2829795"/>
    <lineage>
        <taxon>Bacteria</taxon>
        <taxon>Pseudomonadati</taxon>
        <taxon>Bacteroidota</taxon>
        <taxon>Flavobacteriia</taxon>
        <taxon>Flavobacteriales</taxon>
        <taxon>Parvicellaceae</taxon>
        <taxon>Parvicella</taxon>
    </lineage>
</organism>
<evidence type="ECO:0000256" key="2">
    <source>
        <dbReference type="PIRNR" id="PIRNR002070"/>
    </source>
</evidence>
<evidence type="ECO:0000256" key="3">
    <source>
        <dbReference type="RuleBase" id="RU000524"/>
    </source>
</evidence>
<keyword evidence="5" id="KW-1185">Reference proteome</keyword>
<dbReference type="NCBIfam" id="TIGR00621">
    <property type="entry name" value="ssb"/>
    <property type="match status" value="1"/>
</dbReference>
<dbReference type="PANTHER" id="PTHR10302">
    <property type="entry name" value="SINGLE-STRANDED DNA-BINDING PROTEIN"/>
    <property type="match status" value="1"/>
</dbReference>
<dbReference type="KEGG" id="ptan:CRYO30217_02565"/>
<dbReference type="InterPro" id="IPR000424">
    <property type="entry name" value="Primosome_PriB/ssb"/>
</dbReference>
<evidence type="ECO:0000313" key="4">
    <source>
        <dbReference type="EMBL" id="CAG5084781.1"/>
    </source>
</evidence>
<dbReference type="InterPro" id="IPR012340">
    <property type="entry name" value="NA-bd_OB-fold"/>
</dbReference>
<dbReference type="PIRSF" id="PIRSF002070">
    <property type="entry name" value="SSB"/>
    <property type="match status" value="1"/>
</dbReference>
<keyword evidence="1 2" id="KW-0238">DNA-binding</keyword>
<dbReference type="EMBL" id="OU015584">
    <property type="protein sequence ID" value="CAG5084781.1"/>
    <property type="molecule type" value="Genomic_DNA"/>
</dbReference>
<dbReference type="PROSITE" id="PS50935">
    <property type="entry name" value="SSB"/>
    <property type="match status" value="1"/>
</dbReference>
<protein>
    <recommendedName>
        <fullName evidence="2 3">Single-stranded DNA-binding protein</fullName>
    </recommendedName>
</protein>
<dbReference type="CDD" id="cd04496">
    <property type="entry name" value="SSB_OBF"/>
    <property type="match status" value="1"/>
</dbReference>
<dbReference type="Gene3D" id="2.40.50.140">
    <property type="entry name" value="Nucleic acid-binding proteins"/>
    <property type="match status" value="1"/>
</dbReference>
<dbReference type="GO" id="GO:0006260">
    <property type="term" value="P:DNA replication"/>
    <property type="evidence" value="ECO:0007669"/>
    <property type="project" value="InterPro"/>
</dbReference>
<evidence type="ECO:0000313" key="5">
    <source>
        <dbReference type="Proteomes" id="UP000683507"/>
    </source>
</evidence>
<dbReference type="AlphaFoldDB" id="A0A916JPU5"/>
<dbReference type="PANTHER" id="PTHR10302:SF27">
    <property type="entry name" value="SINGLE-STRANDED DNA-BINDING PROTEIN"/>
    <property type="match status" value="1"/>
</dbReference>
<gene>
    <name evidence="4" type="primary">ssb_2</name>
    <name evidence="4" type="ORF">CRYO30217_02565</name>
</gene>
<dbReference type="InterPro" id="IPR011344">
    <property type="entry name" value="ssDNA-bd"/>
</dbReference>
<dbReference type="Pfam" id="PF00436">
    <property type="entry name" value="SSB"/>
    <property type="match status" value="1"/>
</dbReference>
<dbReference type="Proteomes" id="UP000683507">
    <property type="component" value="Chromosome"/>
</dbReference>
<name>A0A916JPU5_9FLAO</name>
<proteinExistence type="predicted"/>
<dbReference type="GO" id="GO:0009295">
    <property type="term" value="C:nucleoid"/>
    <property type="evidence" value="ECO:0007669"/>
    <property type="project" value="TreeGrafter"/>
</dbReference>
<dbReference type="GO" id="GO:0003697">
    <property type="term" value="F:single-stranded DNA binding"/>
    <property type="evidence" value="ECO:0007669"/>
    <property type="project" value="InterPro"/>
</dbReference>
<dbReference type="SUPFAM" id="SSF50249">
    <property type="entry name" value="Nucleic acid-binding proteins"/>
    <property type="match status" value="1"/>
</dbReference>
<evidence type="ECO:0000256" key="1">
    <source>
        <dbReference type="ARBA" id="ARBA00023125"/>
    </source>
</evidence>
<sequence length="110" mass="12511">MHKSNNKVQLIGNLGKDPKIIQLHNGTSLAKLEIAINNAYETQSGEKIKKTQWYTLSAWNKLAEVVKNKFKKGQEIKVEGSLNTRTYLDKAGIVRHITEVNCHRIELNRA</sequence>
<accession>A0A916JPU5</accession>
<reference evidence="4" key="1">
    <citation type="submission" date="2021-04" db="EMBL/GenBank/DDBJ databases">
        <authorList>
            <person name="Rodrigo-Torres L."/>
            <person name="Arahal R. D."/>
            <person name="Lucena T."/>
        </authorList>
    </citation>
    <scope>NUCLEOTIDE SEQUENCE</scope>
    <source>
        <strain evidence="4">AS29M-1</strain>
    </source>
</reference>